<sequence length="189" mass="21840">MLRSKTFLCCLSLKVGGYIIAFINLVGIASGCAYAVKQFSYLHNELFTISILILIGIVALFWTLMNIFFISSVRKLDPHGVVDYLNIMLMITVFAFVVNLVEIGYVIRQLYRNRTIIFPWDVLIIPPIVFIIQFYFTIIIESLYRKCEDKGEDDRERVSIVPVEIRGYENQVMKRQIEANGRVLLETDV</sequence>
<protein>
    <submittedName>
        <fullName evidence="2">Uncharacterized protein</fullName>
    </submittedName>
</protein>
<feature type="transmembrane region" description="Helical" evidence="1">
    <location>
        <begin position="84"/>
        <end position="105"/>
    </location>
</feature>
<reference evidence="2" key="2">
    <citation type="submission" date="2022-10" db="EMBL/GenBank/DDBJ databases">
        <authorList>
            <consortium name="ENA_rothamsted_submissions"/>
            <consortium name="culmorum"/>
            <person name="King R."/>
        </authorList>
    </citation>
    <scope>NUCLEOTIDE SEQUENCE</scope>
</reference>
<accession>A0A9N9S5Q7</accession>
<keyword evidence="3" id="KW-1185">Reference proteome</keyword>
<feature type="transmembrane region" description="Helical" evidence="1">
    <location>
        <begin position="48"/>
        <end position="72"/>
    </location>
</feature>
<keyword evidence="1" id="KW-1133">Transmembrane helix</keyword>
<evidence type="ECO:0000313" key="2">
    <source>
        <dbReference type="EMBL" id="CAG9810937.1"/>
    </source>
</evidence>
<dbReference type="Proteomes" id="UP001153620">
    <property type="component" value="Chromosome 4"/>
</dbReference>
<dbReference type="AlphaFoldDB" id="A0A9N9S5Q7"/>
<feature type="transmembrane region" description="Helical" evidence="1">
    <location>
        <begin position="117"/>
        <end position="136"/>
    </location>
</feature>
<dbReference type="PROSITE" id="PS51257">
    <property type="entry name" value="PROKAR_LIPOPROTEIN"/>
    <property type="match status" value="1"/>
</dbReference>
<feature type="transmembrane region" description="Helical" evidence="1">
    <location>
        <begin position="15"/>
        <end position="36"/>
    </location>
</feature>
<gene>
    <name evidence="2" type="ORF">CHIRRI_LOCUS13747</name>
</gene>
<name>A0A9N9S5Q7_9DIPT</name>
<keyword evidence="1" id="KW-0812">Transmembrane</keyword>
<organism evidence="2 3">
    <name type="scientific">Chironomus riparius</name>
    <dbReference type="NCBI Taxonomy" id="315576"/>
    <lineage>
        <taxon>Eukaryota</taxon>
        <taxon>Metazoa</taxon>
        <taxon>Ecdysozoa</taxon>
        <taxon>Arthropoda</taxon>
        <taxon>Hexapoda</taxon>
        <taxon>Insecta</taxon>
        <taxon>Pterygota</taxon>
        <taxon>Neoptera</taxon>
        <taxon>Endopterygota</taxon>
        <taxon>Diptera</taxon>
        <taxon>Nematocera</taxon>
        <taxon>Chironomoidea</taxon>
        <taxon>Chironomidae</taxon>
        <taxon>Chironominae</taxon>
        <taxon>Chironomus</taxon>
    </lineage>
</organism>
<evidence type="ECO:0000313" key="3">
    <source>
        <dbReference type="Proteomes" id="UP001153620"/>
    </source>
</evidence>
<reference evidence="2" key="1">
    <citation type="submission" date="2022-01" db="EMBL/GenBank/DDBJ databases">
        <authorList>
            <person name="King R."/>
        </authorList>
    </citation>
    <scope>NUCLEOTIDE SEQUENCE</scope>
</reference>
<proteinExistence type="predicted"/>
<dbReference type="EMBL" id="OU895880">
    <property type="protein sequence ID" value="CAG9810937.1"/>
    <property type="molecule type" value="Genomic_DNA"/>
</dbReference>
<evidence type="ECO:0000256" key="1">
    <source>
        <dbReference type="SAM" id="Phobius"/>
    </source>
</evidence>
<keyword evidence="1" id="KW-0472">Membrane</keyword>